<dbReference type="Proteomes" id="UP000191931">
    <property type="component" value="Unassembled WGS sequence"/>
</dbReference>
<name>A0A1W1HCZ2_9BACT</name>
<evidence type="ECO:0000313" key="2">
    <source>
        <dbReference type="Proteomes" id="UP000191931"/>
    </source>
</evidence>
<reference evidence="1 2" key="1">
    <citation type="submission" date="2017-03" db="EMBL/GenBank/DDBJ databases">
        <authorList>
            <person name="Afonso C.L."/>
            <person name="Miller P.J."/>
            <person name="Scott M.A."/>
            <person name="Spackman E."/>
            <person name="Goraichik I."/>
            <person name="Dimitrov K.M."/>
            <person name="Suarez D.L."/>
            <person name="Swayne D.E."/>
        </authorList>
    </citation>
    <scope>NUCLEOTIDE SEQUENCE [LARGE SCALE GENOMIC DNA]</scope>
    <source>
        <strain evidence="1">PRJEB14757</strain>
    </source>
</reference>
<protein>
    <submittedName>
        <fullName evidence="1">Uncharacterized protein</fullName>
    </submittedName>
</protein>
<sequence>MTECFFKLKLSGDFLENSKGQGVTRKSNLERTLRKSRNMALTEGVFCISIIFTGS</sequence>
<gene>
    <name evidence="1" type="ORF">MTBBW1_220031</name>
</gene>
<dbReference type="STRING" id="1246637.MTBBW1_220031"/>
<keyword evidence="2" id="KW-1185">Reference proteome</keyword>
<proteinExistence type="predicted"/>
<evidence type="ECO:0000313" key="1">
    <source>
        <dbReference type="EMBL" id="SLM30339.1"/>
    </source>
</evidence>
<organism evidence="1 2">
    <name type="scientific">Desulfamplus magnetovallimortis</name>
    <dbReference type="NCBI Taxonomy" id="1246637"/>
    <lineage>
        <taxon>Bacteria</taxon>
        <taxon>Pseudomonadati</taxon>
        <taxon>Thermodesulfobacteriota</taxon>
        <taxon>Desulfobacteria</taxon>
        <taxon>Desulfobacterales</taxon>
        <taxon>Desulfobacteraceae</taxon>
        <taxon>Desulfamplus</taxon>
    </lineage>
</organism>
<dbReference type="AlphaFoldDB" id="A0A1W1HCZ2"/>
<dbReference type="EMBL" id="FWEV01000135">
    <property type="protein sequence ID" value="SLM30339.1"/>
    <property type="molecule type" value="Genomic_DNA"/>
</dbReference>
<accession>A0A1W1HCZ2</accession>